<dbReference type="GO" id="GO:0008270">
    <property type="term" value="F:zinc ion binding"/>
    <property type="evidence" value="ECO:0007669"/>
    <property type="project" value="InterPro"/>
</dbReference>
<feature type="domain" description="Xylanolytic transcriptional activator regulatory" evidence="7">
    <location>
        <begin position="320"/>
        <end position="417"/>
    </location>
</feature>
<evidence type="ECO:0000313" key="9">
    <source>
        <dbReference type="Proteomes" id="UP000002669"/>
    </source>
</evidence>
<evidence type="ECO:0000256" key="6">
    <source>
        <dbReference type="SAM" id="MobiDB-lite"/>
    </source>
</evidence>
<name>E4V2U9_ARTGP</name>
<protein>
    <recommendedName>
        <fullName evidence="7">Xylanolytic transcriptional activator regulatory domain-containing protein</fullName>
    </recommendedName>
</protein>
<evidence type="ECO:0000256" key="5">
    <source>
        <dbReference type="ARBA" id="ARBA00023242"/>
    </source>
</evidence>
<dbReference type="Proteomes" id="UP000002669">
    <property type="component" value="Unassembled WGS sequence"/>
</dbReference>
<dbReference type="PANTHER" id="PTHR47338:SF10">
    <property type="entry name" value="TRANSCRIPTION FACTOR DOMAIN-CONTAINING PROTEIN-RELATED"/>
    <property type="match status" value="1"/>
</dbReference>
<reference evidence="9" key="1">
    <citation type="journal article" date="2012" name="MBio">
        <title>Comparative genome analysis of Trichophyton rubrum and related dermatophytes reveals candidate genes involved in infection.</title>
        <authorList>
            <person name="Martinez D.A."/>
            <person name="Oliver B.G."/>
            <person name="Graeser Y."/>
            <person name="Goldberg J.M."/>
            <person name="Li W."/>
            <person name="Martinez-Rossi N.M."/>
            <person name="Monod M."/>
            <person name="Shelest E."/>
            <person name="Barton R.C."/>
            <person name="Birch E."/>
            <person name="Brakhage A.A."/>
            <person name="Chen Z."/>
            <person name="Gurr S.J."/>
            <person name="Heiman D."/>
            <person name="Heitman J."/>
            <person name="Kosti I."/>
            <person name="Rossi A."/>
            <person name="Saif S."/>
            <person name="Samalova M."/>
            <person name="Saunders C.W."/>
            <person name="Shea T."/>
            <person name="Summerbell R.C."/>
            <person name="Xu J."/>
            <person name="Young S."/>
            <person name="Zeng Q."/>
            <person name="Birren B.W."/>
            <person name="Cuomo C.A."/>
            <person name="White T.C."/>
        </authorList>
    </citation>
    <scope>NUCLEOTIDE SEQUENCE [LARGE SCALE GENOMIC DNA]</scope>
    <source>
        <strain evidence="9">ATCC MYA-4604 / CBS 118893</strain>
    </source>
</reference>
<evidence type="ECO:0000256" key="1">
    <source>
        <dbReference type="ARBA" id="ARBA00004123"/>
    </source>
</evidence>
<dbReference type="InParanoid" id="E4V2U9"/>
<feature type="region of interest" description="Disordered" evidence="6">
    <location>
        <begin position="1"/>
        <end position="38"/>
    </location>
</feature>
<dbReference type="OrthoDB" id="4356994at2759"/>
<dbReference type="Pfam" id="PF04082">
    <property type="entry name" value="Fungal_trans"/>
    <property type="match status" value="1"/>
</dbReference>
<evidence type="ECO:0000256" key="3">
    <source>
        <dbReference type="ARBA" id="ARBA00023015"/>
    </source>
</evidence>
<keyword evidence="5" id="KW-0539">Nucleus</keyword>
<dbReference type="VEuPathDB" id="FungiDB:MGYG_07330"/>
<dbReference type="GO" id="GO:0003677">
    <property type="term" value="F:DNA binding"/>
    <property type="evidence" value="ECO:0007669"/>
    <property type="project" value="InterPro"/>
</dbReference>
<dbReference type="CDD" id="cd12148">
    <property type="entry name" value="fungal_TF_MHR"/>
    <property type="match status" value="1"/>
</dbReference>
<dbReference type="GO" id="GO:0000981">
    <property type="term" value="F:DNA-binding transcription factor activity, RNA polymerase II-specific"/>
    <property type="evidence" value="ECO:0007669"/>
    <property type="project" value="InterPro"/>
</dbReference>
<dbReference type="STRING" id="535722.E4V2U9"/>
<sequence length="650" mass="72778">MPSPESTGEGEHNAPRAKRWKSNASSITDPKGANTAVSTPGRLACDICRESNSIVQGKSAVTGQTHSADDVGGLVTSVAIRAGSDIVWPKLTFLASYRSFERDLPQPIQWELTEDPVVFHDNNNPGPMQIDYGNEGFDLLANLTNDIPDFWDYSGLDLSAPIPLVEDAGELPQLLDLLSTPYSNASSQPQSEFGIYTSPIDKHWVEKEISTQDMATLHYNFFEYYYPVLPILSQSRFRTERKNNSASLPIQALSYGVALIGTTVSSRFNHLQQVCYTAARKYVELCERDEDETLFMNLNTFQALVLIIRYELTKSHLTRAWMTLGRAIALAGLLNLHELDSEASRIVSRFQHSSTSSPSSLEAPTSSTRKSIQLEEMRRSFWALYVFEGYASVRMNKACLLDEDNLQIRLPSPGQLTDDFVPSPTIPFLSNPERLRAMIHLVSPFSAVVIMVKLARRSYKHVYILSIRPTDEGFWDRHYRLVKMISDYTAIFQDHLSATAVREDPLAFSLHTNLCATHIYLHEAAIQKVEDQELPKLVAAESKKCSTAAALKILSAIRMNWPTQRSERDFFTLQATFLGHPLATSMKALTRCLQESGDTTSINIVDSLRLLRAALDQVEEPEGYWHVTSLAASTTLEKWDKKQGGSNTGR</sequence>
<keyword evidence="9" id="KW-1185">Reference proteome</keyword>
<gene>
    <name evidence="8" type="ORF">MGYG_07330</name>
</gene>
<dbReference type="GO" id="GO:0005634">
    <property type="term" value="C:nucleus"/>
    <property type="evidence" value="ECO:0007669"/>
    <property type="project" value="UniProtKB-SubCell"/>
</dbReference>
<dbReference type="InterPro" id="IPR050815">
    <property type="entry name" value="TF_fung"/>
</dbReference>
<dbReference type="eggNOG" id="ENOG502SPPC">
    <property type="taxonomic scope" value="Eukaryota"/>
</dbReference>
<evidence type="ECO:0000256" key="2">
    <source>
        <dbReference type="ARBA" id="ARBA00022723"/>
    </source>
</evidence>
<dbReference type="GO" id="GO:0006351">
    <property type="term" value="P:DNA-templated transcription"/>
    <property type="evidence" value="ECO:0007669"/>
    <property type="project" value="InterPro"/>
</dbReference>
<dbReference type="OMA" id="EPDGYWH"/>
<dbReference type="HOGENOM" id="CLU_033648_0_0_1"/>
<keyword evidence="4" id="KW-0804">Transcription</keyword>
<proteinExistence type="predicted"/>
<dbReference type="GeneID" id="10025323"/>
<organism evidence="9">
    <name type="scientific">Arthroderma gypseum (strain ATCC MYA-4604 / CBS 118893)</name>
    <name type="common">Microsporum gypseum</name>
    <dbReference type="NCBI Taxonomy" id="535722"/>
    <lineage>
        <taxon>Eukaryota</taxon>
        <taxon>Fungi</taxon>
        <taxon>Dikarya</taxon>
        <taxon>Ascomycota</taxon>
        <taxon>Pezizomycotina</taxon>
        <taxon>Eurotiomycetes</taxon>
        <taxon>Eurotiomycetidae</taxon>
        <taxon>Onygenales</taxon>
        <taxon>Arthrodermataceae</taxon>
        <taxon>Nannizzia</taxon>
    </lineage>
</organism>
<dbReference type="EMBL" id="DS989828">
    <property type="protein sequence ID" value="EFR04323.1"/>
    <property type="molecule type" value="Genomic_DNA"/>
</dbReference>
<comment type="subcellular location">
    <subcellularLocation>
        <location evidence="1">Nucleus</location>
    </subcellularLocation>
</comment>
<accession>E4V2U9</accession>
<dbReference type="AlphaFoldDB" id="E4V2U9"/>
<dbReference type="InterPro" id="IPR007219">
    <property type="entry name" value="XnlR_reg_dom"/>
</dbReference>
<evidence type="ECO:0000259" key="7">
    <source>
        <dbReference type="SMART" id="SM00906"/>
    </source>
</evidence>
<evidence type="ECO:0000256" key="4">
    <source>
        <dbReference type="ARBA" id="ARBA00023163"/>
    </source>
</evidence>
<keyword evidence="3" id="KW-0805">Transcription regulation</keyword>
<dbReference type="RefSeq" id="XP_003170086.1">
    <property type="nucleotide sequence ID" value="XM_003170038.1"/>
</dbReference>
<evidence type="ECO:0000313" key="8">
    <source>
        <dbReference type="EMBL" id="EFR04323.1"/>
    </source>
</evidence>
<dbReference type="SMART" id="SM00906">
    <property type="entry name" value="Fungal_trans"/>
    <property type="match status" value="1"/>
</dbReference>
<keyword evidence="2" id="KW-0479">Metal-binding</keyword>
<dbReference type="PANTHER" id="PTHR47338">
    <property type="entry name" value="ZN(II)2CYS6 TRANSCRIPTION FACTOR (EUROFUNG)-RELATED"/>
    <property type="match status" value="1"/>
</dbReference>